<organism evidence="4 5">
    <name type="scientific">Anaerotruncus colihominis</name>
    <dbReference type="NCBI Taxonomy" id="169435"/>
    <lineage>
        <taxon>Bacteria</taxon>
        <taxon>Bacillati</taxon>
        <taxon>Bacillota</taxon>
        <taxon>Clostridia</taxon>
        <taxon>Eubacteriales</taxon>
        <taxon>Oscillospiraceae</taxon>
        <taxon>Anaerotruncus</taxon>
    </lineage>
</organism>
<proteinExistence type="predicted"/>
<dbReference type="OrthoDB" id="384490at2"/>
<feature type="region of interest" description="Disordered" evidence="2">
    <location>
        <begin position="410"/>
        <end position="457"/>
    </location>
</feature>
<evidence type="ECO:0000313" key="4">
    <source>
        <dbReference type="EMBL" id="NBI79102.1"/>
    </source>
</evidence>
<comment type="subcellular location">
    <subcellularLocation>
        <location evidence="1">Cell envelope</location>
    </subcellularLocation>
</comment>
<dbReference type="Proteomes" id="UP000446348">
    <property type="component" value="Unassembled WGS sequence"/>
</dbReference>
<dbReference type="Gene3D" id="2.60.40.4270">
    <property type="entry name" value="Listeria-Bacteroides repeat domain"/>
    <property type="match status" value="3"/>
</dbReference>
<feature type="chain" id="PRO_5032597200" description="Listeria-Bacteroides repeat domain (List_Bact_rpt)" evidence="3">
    <location>
        <begin position="25"/>
        <end position="658"/>
    </location>
</feature>
<comment type="caution">
    <text evidence="4">The sequence shown here is derived from an EMBL/GenBank/DDBJ whole genome shotgun (WGS) entry which is preliminary data.</text>
</comment>
<dbReference type="InterPro" id="IPR042229">
    <property type="entry name" value="Listeria/Bacterioides_rpt_sf"/>
</dbReference>
<keyword evidence="3" id="KW-0732">Signal</keyword>
<dbReference type="EMBL" id="QXWZ01000015">
    <property type="protein sequence ID" value="NBI79102.1"/>
    <property type="molecule type" value="Genomic_DNA"/>
</dbReference>
<dbReference type="GO" id="GO:0030313">
    <property type="term" value="C:cell envelope"/>
    <property type="evidence" value="ECO:0007669"/>
    <property type="project" value="UniProtKB-SubCell"/>
</dbReference>
<dbReference type="NCBIfam" id="TIGR02543">
    <property type="entry name" value="List_Bact_rpt"/>
    <property type="match status" value="2"/>
</dbReference>
<dbReference type="Pfam" id="PF09479">
    <property type="entry name" value="Flg_new"/>
    <property type="match status" value="3"/>
</dbReference>
<gene>
    <name evidence="4" type="ORF">D3Z39_09500</name>
</gene>
<feature type="compositionally biased region" description="Gly residues" evidence="2">
    <location>
        <begin position="427"/>
        <end position="442"/>
    </location>
</feature>
<evidence type="ECO:0000313" key="5">
    <source>
        <dbReference type="Proteomes" id="UP000446348"/>
    </source>
</evidence>
<evidence type="ECO:0000256" key="3">
    <source>
        <dbReference type="SAM" id="SignalP"/>
    </source>
</evidence>
<accession>A0A845RN66</accession>
<name>A0A845RN66_9FIRM</name>
<sequence length="658" mass="69076">MKRALSLVLAVVMVFSLAITIVAADEITVTYNGNGGTLVLEGPNGVVDSGPAVAATYDSGYELAKSDAPNVTPPDGKTFLYWSETQNNGSEYTFGTALTSNLTLYAQYEGGEGVYTITFDLNYNGAPAAQTAKTDADGKVTYADPIREEYTFEGWNTSADGTGDAIDLASKVFTADATLYAQWKEAPVEPVAEVTVTFDLNYEGAPAAAQVKADKNGRVTYADPIREGYEFRGWYANANGTGDPIDLSTATFTVDTTLYAQWMETKEIPVEPAPDTGLKEGDVQVEAGKDVADEIGDATLNISVGTTSKEDVATAAAENLPDSVEVAENTDVVVYDITLTGDGGTEITEIESGKIRITLPVPESLKDGKVGGLHFHDDSVIVLTVDVRDGKMSFTTDKFSDFAFFNIEEKAVDPDPGPGPDPDPVRPGGGGSSGSGGSGGGSRLSNKNGAATTPVKGGNNVIKAADLTNKVKKNVGDVVTSVKGQGGMSGTAYTVYSNVPSISPELLKTANDAAAQASAGSGVTVKSILCFDTVRGGQIIGRMYLNPALNTLAADIRTGITVGNASVEALFTKWFQNNIVVIDLAHQGSFGMPVEAAVKADLSASNTNTLRFYNYDASTNVYTLIENPLYFIDTNGYLHFTTTVGGPVIVTDAPLTLR</sequence>
<evidence type="ECO:0000256" key="2">
    <source>
        <dbReference type="SAM" id="MobiDB-lite"/>
    </source>
</evidence>
<evidence type="ECO:0008006" key="6">
    <source>
        <dbReference type="Google" id="ProtNLM"/>
    </source>
</evidence>
<evidence type="ECO:0000256" key="1">
    <source>
        <dbReference type="ARBA" id="ARBA00004196"/>
    </source>
</evidence>
<dbReference type="RefSeq" id="WP_160209890.1">
    <property type="nucleotide sequence ID" value="NZ_QXWZ01000015.1"/>
</dbReference>
<reference evidence="4 5" key="1">
    <citation type="submission" date="2018-08" db="EMBL/GenBank/DDBJ databases">
        <title>Murine metabolic-syndrome-specific gut microbial biobank.</title>
        <authorList>
            <person name="Liu C."/>
        </authorList>
    </citation>
    <scope>NUCLEOTIDE SEQUENCE [LARGE SCALE GENOMIC DNA]</scope>
    <source>
        <strain evidence="4 5">X69</strain>
    </source>
</reference>
<feature type="signal peptide" evidence="3">
    <location>
        <begin position="1"/>
        <end position="24"/>
    </location>
</feature>
<protein>
    <recommendedName>
        <fullName evidence="6">Listeria-Bacteroides repeat domain (List_Bact_rpt)</fullName>
    </recommendedName>
</protein>
<dbReference type="InterPro" id="IPR013378">
    <property type="entry name" value="InlB-like_B-rpt"/>
</dbReference>
<dbReference type="AlphaFoldDB" id="A0A845RN66"/>